<name>A0A9P6KNX0_9PLEO</name>
<organism evidence="1 2">
    <name type="scientific">Paraphaeosphaeria minitans</name>
    <dbReference type="NCBI Taxonomy" id="565426"/>
    <lineage>
        <taxon>Eukaryota</taxon>
        <taxon>Fungi</taxon>
        <taxon>Dikarya</taxon>
        <taxon>Ascomycota</taxon>
        <taxon>Pezizomycotina</taxon>
        <taxon>Dothideomycetes</taxon>
        <taxon>Pleosporomycetidae</taxon>
        <taxon>Pleosporales</taxon>
        <taxon>Massarineae</taxon>
        <taxon>Didymosphaeriaceae</taxon>
        <taxon>Paraphaeosphaeria</taxon>
    </lineage>
</organism>
<dbReference type="EMBL" id="WJXW01000008">
    <property type="protein sequence ID" value="KAF9734063.1"/>
    <property type="molecule type" value="Genomic_DNA"/>
</dbReference>
<dbReference type="AlphaFoldDB" id="A0A9P6KNX0"/>
<dbReference type="Proteomes" id="UP000756921">
    <property type="component" value="Unassembled WGS sequence"/>
</dbReference>
<keyword evidence="2" id="KW-1185">Reference proteome</keyword>
<evidence type="ECO:0000313" key="2">
    <source>
        <dbReference type="Proteomes" id="UP000756921"/>
    </source>
</evidence>
<sequence>MTRTYSCHKSSKLAWSIYQSSSLLRFVSLSFVHLPSSFLPSSLPPFHPSTPKRLCRISVQDMPPTY</sequence>
<proteinExistence type="predicted"/>
<protein>
    <submittedName>
        <fullName evidence="1">Uncharacterized protein</fullName>
    </submittedName>
</protein>
<evidence type="ECO:0000313" key="1">
    <source>
        <dbReference type="EMBL" id="KAF9734063.1"/>
    </source>
</evidence>
<gene>
    <name evidence="1" type="ORF">PMIN01_08407</name>
</gene>
<comment type="caution">
    <text evidence="1">The sequence shown here is derived from an EMBL/GenBank/DDBJ whole genome shotgun (WGS) entry which is preliminary data.</text>
</comment>
<reference evidence="1" key="1">
    <citation type="journal article" date="2020" name="Mol. Plant Microbe Interact.">
        <title>Genome Sequence of the Biocontrol Agent Coniothyrium minitans strain Conio (IMI 134523).</title>
        <authorList>
            <person name="Patel D."/>
            <person name="Shittu T.A."/>
            <person name="Baroncelli R."/>
            <person name="Muthumeenakshi S."/>
            <person name="Osborne T.H."/>
            <person name="Janganan T.K."/>
            <person name="Sreenivasaprasad S."/>
        </authorList>
    </citation>
    <scope>NUCLEOTIDE SEQUENCE</scope>
    <source>
        <strain evidence="1">Conio</strain>
    </source>
</reference>
<accession>A0A9P6KNX0</accession>